<dbReference type="SUPFAM" id="SSF53335">
    <property type="entry name" value="S-adenosyl-L-methionine-dependent methyltransferases"/>
    <property type="match status" value="1"/>
</dbReference>
<dbReference type="OrthoDB" id="3896938at2"/>
<dbReference type="Pfam" id="PF13489">
    <property type="entry name" value="Methyltransf_23"/>
    <property type="match status" value="1"/>
</dbReference>
<dbReference type="STRING" id="1367477.N288_03750"/>
<evidence type="ECO:0000313" key="1">
    <source>
        <dbReference type="EMBL" id="AGX02711.1"/>
    </source>
</evidence>
<keyword evidence="2" id="KW-1185">Reference proteome</keyword>
<organism evidence="1 2">
    <name type="scientific">Bacillus infantis NRRL B-14911</name>
    <dbReference type="NCBI Taxonomy" id="1367477"/>
    <lineage>
        <taxon>Bacteria</taxon>
        <taxon>Bacillati</taxon>
        <taxon>Bacillota</taxon>
        <taxon>Bacilli</taxon>
        <taxon>Bacillales</taxon>
        <taxon>Bacillaceae</taxon>
        <taxon>Bacillus</taxon>
    </lineage>
</organism>
<sequence>MTDTRTPYHCPFCSQSFDSFIPWPDKYDFPSHIYEMWNKATAICPHCHSIDRERLYRLFIERETNLLKKKQKLLHIAPEINLRKWISKEPAVDYLAGDLMPKDAETVKMDIRAIPCPEGSFDVILCSHVLEHILEDQAAMDEIYRVLKPGGWSILQVPISLNLKKSLENPLITSPADKLRYFGQSDHVRLYSKEDFTGRLEAAGFLLEQYDFAEHHGLEEARKYGLSAGDTLYIGRKKAL</sequence>
<dbReference type="HOGENOM" id="CLU_071512_0_0_9"/>
<dbReference type="AlphaFoldDB" id="U5L7J9"/>
<gene>
    <name evidence="1" type="ORF">N288_03750</name>
</gene>
<dbReference type="Gene3D" id="3.40.50.150">
    <property type="entry name" value="Vaccinia Virus protein VP39"/>
    <property type="match status" value="1"/>
</dbReference>
<dbReference type="RefSeq" id="WP_022543380.1">
    <property type="nucleotide sequence ID" value="NC_022524.1"/>
</dbReference>
<evidence type="ECO:0000313" key="2">
    <source>
        <dbReference type="Proteomes" id="UP000017805"/>
    </source>
</evidence>
<keyword evidence="1" id="KW-0808">Transferase</keyword>
<dbReference type="CDD" id="cd02440">
    <property type="entry name" value="AdoMet_MTases"/>
    <property type="match status" value="1"/>
</dbReference>
<reference evidence="1 2" key="1">
    <citation type="submission" date="2013-07" db="EMBL/GenBank/DDBJ databases">
        <title>Complete genome sequence of Bacillus infantis NRRL B-14911 that has potential to induce cardiac disease by antigenic mimicry.</title>
        <authorList>
            <person name="Massilamany C."/>
            <person name="Smith T.P.L."/>
            <person name="Loy J.D."/>
            <person name="Barletta R."/>
            <person name="Reddy J."/>
        </authorList>
    </citation>
    <scope>NUCLEOTIDE SEQUENCE [LARGE SCALE GENOMIC DNA]</scope>
    <source>
        <strain evidence="1 2">NRRL B-14911</strain>
    </source>
</reference>
<name>U5L7J9_9BACI</name>
<proteinExistence type="predicted"/>
<protein>
    <submittedName>
        <fullName evidence="1">Glycosyl transferase family 2</fullName>
    </submittedName>
</protein>
<dbReference type="PATRIC" id="fig|1367477.3.peg.692"/>
<accession>U5L7J9</accession>
<dbReference type="GO" id="GO:0016740">
    <property type="term" value="F:transferase activity"/>
    <property type="evidence" value="ECO:0007669"/>
    <property type="project" value="UniProtKB-KW"/>
</dbReference>
<dbReference type="EMBL" id="CP006643">
    <property type="protein sequence ID" value="AGX02711.1"/>
    <property type="molecule type" value="Genomic_DNA"/>
</dbReference>
<dbReference type="InterPro" id="IPR029063">
    <property type="entry name" value="SAM-dependent_MTases_sf"/>
</dbReference>
<dbReference type="KEGG" id="bif:N288_03750"/>
<dbReference type="Proteomes" id="UP000017805">
    <property type="component" value="Chromosome"/>
</dbReference>
<dbReference type="PANTHER" id="PTHR43861">
    <property type="entry name" value="TRANS-ACONITATE 2-METHYLTRANSFERASE-RELATED"/>
    <property type="match status" value="1"/>
</dbReference>